<dbReference type="PANTHER" id="PTHR32419">
    <property type="entry name" value="GLUTATHIONYL-HYDROQUINONE REDUCTASE"/>
    <property type="match status" value="1"/>
</dbReference>
<gene>
    <name evidence="1" type="ORF">MNBD_ALPHA08-1495</name>
</gene>
<dbReference type="GO" id="GO:0004364">
    <property type="term" value="F:glutathione transferase activity"/>
    <property type="evidence" value="ECO:0007669"/>
    <property type="project" value="UniProtKB-EC"/>
</dbReference>
<keyword evidence="1" id="KW-0808">Transferase</keyword>
<dbReference type="AlphaFoldDB" id="A0A3B0S0M1"/>
<dbReference type="SUPFAM" id="SSF47616">
    <property type="entry name" value="GST C-terminal domain-like"/>
    <property type="match status" value="1"/>
</dbReference>
<dbReference type="PANTHER" id="PTHR32419:SF6">
    <property type="entry name" value="GLUTATHIONE S-TRANSFERASE OMEGA-LIKE 1-RELATED"/>
    <property type="match status" value="1"/>
</dbReference>
<reference evidence="1" key="1">
    <citation type="submission" date="2018-06" db="EMBL/GenBank/DDBJ databases">
        <authorList>
            <person name="Zhirakovskaya E."/>
        </authorList>
    </citation>
    <scope>NUCLEOTIDE SEQUENCE</scope>
</reference>
<proteinExistence type="predicted"/>
<dbReference type="InterPro" id="IPR016639">
    <property type="entry name" value="GST_Omega/GSH"/>
</dbReference>
<dbReference type="EC" id="2.5.1.18" evidence="1"/>
<name>A0A3B0S0M1_9ZZZZ</name>
<evidence type="ECO:0000313" key="1">
    <source>
        <dbReference type="EMBL" id="VAV90103.1"/>
    </source>
</evidence>
<dbReference type="EMBL" id="UOEC01000072">
    <property type="protein sequence ID" value="VAV90103.1"/>
    <property type="molecule type" value="Genomic_DNA"/>
</dbReference>
<dbReference type="Gene3D" id="1.20.1050.10">
    <property type="match status" value="1"/>
</dbReference>
<dbReference type="InterPro" id="IPR036282">
    <property type="entry name" value="Glutathione-S-Trfase_C_sf"/>
</dbReference>
<accession>A0A3B0S0M1</accession>
<dbReference type="GO" id="GO:0005737">
    <property type="term" value="C:cytoplasm"/>
    <property type="evidence" value="ECO:0007669"/>
    <property type="project" value="TreeGrafter"/>
</dbReference>
<organism evidence="1">
    <name type="scientific">hydrothermal vent metagenome</name>
    <dbReference type="NCBI Taxonomy" id="652676"/>
    <lineage>
        <taxon>unclassified sequences</taxon>
        <taxon>metagenomes</taxon>
        <taxon>ecological metagenomes</taxon>
    </lineage>
</organism>
<protein>
    <submittedName>
        <fullName evidence="1">Glutathione S-transferase, omega</fullName>
        <ecNumber evidence="1">2.5.1.18</ecNumber>
    </submittedName>
</protein>
<sequence>MRAFVTLIRFDVAYVGLFKTNRCRIADYPMLQAYTKRMLAVPGIGETVRIDHIKVGYYSIKALNPSGIVPEGPDLAGLGL</sequence>